<proteinExistence type="predicted"/>
<name>M0LQ58_NATLA</name>
<reference evidence="2" key="3">
    <citation type="submission" date="2017-01" db="EMBL/GenBank/DDBJ databases">
        <authorList>
            <person name="Mah S.A."/>
            <person name="Swanson W.J."/>
            <person name="Moy G.W."/>
            <person name="Vacquier V.D."/>
        </authorList>
    </citation>
    <scope>NUCLEOTIDE SEQUENCE</scope>
    <source>
        <strain evidence="2">AJ5</strain>
    </source>
</reference>
<dbReference type="InterPro" id="IPR000917">
    <property type="entry name" value="Sulfatase_N"/>
</dbReference>
<dbReference type="KEGG" id="hlc:CHINAEXTREME16765"/>
<dbReference type="GeneID" id="30922811"/>
<dbReference type="AlphaFoldDB" id="M0LQ58"/>
<dbReference type="SUPFAM" id="SSF53649">
    <property type="entry name" value="Alkaline phosphatase-like"/>
    <property type="match status" value="1"/>
</dbReference>
<dbReference type="PANTHER" id="PTHR43751:SF3">
    <property type="entry name" value="SULFATASE N-TERMINAL DOMAIN-CONTAINING PROTEIN"/>
    <property type="match status" value="1"/>
</dbReference>
<dbReference type="Pfam" id="PF00884">
    <property type="entry name" value="Sulfatase"/>
    <property type="match status" value="1"/>
</dbReference>
<protein>
    <submittedName>
        <fullName evidence="2 3">Arylsulfatase</fullName>
    </submittedName>
</protein>
<dbReference type="PANTHER" id="PTHR43751">
    <property type="entry name" value="SULFATASE"/>
    <property type="match status" value="1"/>
</dbReference>
<evidence type="ECO:0000313" key="5">
    <source>
        <dbReference type="Proteomes" id="UP000186547"/>
    </source>
</evidence>
<dbReference type="EMBL" id="CP019285">
    <property type="protein sequence ID" value="APW99322.1"/>
    <property type="molecule type" value="Genomic_DNA"/>
</dbReference>
<evidence type="ECO:0000313" key="3">
    <source>
        <dbReference type="EMBL" id="EMA35248.1"/>
    </source>
</evidence>
<gene>
    <name evidence="3" type="ORF">C445_05998</name>
    <name evidence="2" type="ORF">CHINAEXTREME_16765</name>
</gene>
<reference evidence="2 5" key="1">
    <citation type="journal article" date="2011" name="J. Bacteriol.">
        <title>Genome sequence of Halobiforma lacisalsi AJ5, an extremely halophilic archaeon which harbors a bop gene.</title>
        <authorList>
            <person name="Jiang X."/>
            <person name="Wang S."/>
            <person name="Cheng H."/>
            <person name="Huo Y."/>
            <person name="Zhang X."/>
            <person name="Zhu X."/>
            <person name="Han X."/>
            <person name="Ni P."/>
            <person name="Wu M."/>
        </authorList>
    </citation>
    <scope>NUCLEOTIDE SEQUENCE [LARGE SCALE GENOMIC DNA]</scope>
    <source>
        <strain evidence="2 5">AJ5</strain>
    </source>
</reference>
<accession>M0LQ58</accession>
<feature type="domain" description="Sulfatase N-terminal" evidence="1">
    <location>
        <begin position="6"/>
        <end position="297"/>
    </location>
</feature>
<evidence type="ECO:0000313" key="2">
    <source>
        <dbReference type="EMBL" id="APW99322.1"/>
    </source>
</evidence>
<evidence type="ECO:0000259" key="1">
    <source>
        <dbReference type="Pfam" id="PF00884"/>
    </source>
</evidence>
<dbReference type="InterPro" id="IPR052701">
    <property type="entry name" value="GAG_Ulvan_Degrading_Sulfatases"/>
</dbReference>
<evidence type="ECO:0000313" key="4">
    <source>
        <dbReference type="Proteomes" id="UP000011555"/>
    </source>
</evidence>
<dbReference type="EMBL" id="AOLZ01000028">
    <property type="protein sequence ID" value="EMA35248.1"/>
    <property type="molecule type" value="Genomic_DNA"/>
</dbReference>
<dbReference type="InterPro" id="IPR017850">
    <property type="entry name" value="Alkaline_phosphatase_core_sf"/>
</dbReference>
<dbReference type="Proteomes" id="UP000186547">
    <property type="component" value="Chromosome"/>
</dbReference>
<keyword evidence="4" id="KW-1185">Reference proteome</keyword>
<reference evidence="3 4" key="2">
    <citation type="journal article" date="2014" name="PLoS Genet.">
        <title>Phylogenetically driven sequencing of extremely halophilic archaea reveals strategies for static and dynamic osmo-response.</title>
        <authorList>
            <person name="Becker E.A."/>
            <person name="Seitzer P.M."/>
            <person name="Tritt A."/>
            <person name="Larsen D."/>
            <person name="Krusor M."/>
            <person name="Yao A.I."/>
            <person name="Wu D."/>
            <person name="Madern D."/>
            <person name="Eisen J.A."/>
            <person name="Darling A.E."/>
            <person name="Facciotti M.T."/>
        </authorList>
    </citation>
    <scope>NUCLEOTIDE SEQUENCE [LARGE SCALE GENOMIC DNA]</scope>
    <source>
        <strain evidence="3 4">AJ5</strain>
    </source>
</reference>
<dbReference type="PATRIC" id="fig|358396.7.peg.1218"/>
<dbReference type="RefSeq" id="WP_007140937.1">
    <property type="nucleotide sequence ID" value="NZ_AOLZ01000028.1"/>
</dbReference>
<sequence>MTDSEDVVLITVDSLRADHCGFMGYDEDVTPTLDDLAEEGLVFENAIAPAPETNSSVTTMFTGHYPNPDREWDADEVMPDIQRHMWTRHTLPERFRELGYETAGFTANPWTSRYFDFDRDFDHFVDTMDENATSELMDDRRNGGVANLVVAPILNWWQDQNMFMSWERLYEGILEWVEDVESPYFLWIFLVDVHMPYLPPDEYRTHSRLLTYPANGSLFLENLDLPLQSPFHDVLVRTYDDSIRYTDAFLEQFVDDVDGDPLIAVVGDHGEEFGENGVYGHGSKVSETALHVPFVVANGPSANVERPVSLRRMPELLTALATDGSYEHVLEPTVRGRNYDPAVAVRGTRWRYEWRESGEKVEVRHDDSWEERSIPELERIGRELVDEHLEWERERTRIHEAAADVSRIEAL</sequence>
<dbReference type="Gene3D" id="3.40.720.10">
    <property type="entry name" value="Alkaline Phosphatase, subunit A"/>
    <property type="match status" value="1"/>
</dbReference>
<organism evidence="3 4">
    <name type="scientific">Natronobacterium lacisalsi AJ5</name>
    <dbReference type="NCBI Taxonomy" id="358396"/>
    <lineage>
        <taxon>Archaea</taxon>
        <taxon>Methanobacteriati</taxon>
        <taxon>Methanobacteriota</taxon>
        <taxon>Stenosarchaea group</taxon>
        <taxon>Halobacteria</taxon>
        <taxon>Halobacteriales</taxon>
        <taxon>Natrialbaceae</taxon>
        <taxon>Natronobacterium</taxon>
    </lineage>
</organism>
<dbReference type="eggNOG" id="arCOG02785">
    <property type="taxonomic scope" value="Archaea"/>
</dbReference>
<dbReference type="Proteomes" id="UP000011555">
    <property type="component" value="Unassembled WGS sequence"/>
</dbReference>
<dbReference type="CDD" id="cd16148">
    <property type="entry name" value="sulfatase_like"/>
    <property type="match status" value="1"/>
</dbReference>
<dbReference type="STRING" id="358396.CHINAEXTREME_16765"/>